<gene>
    <name evidence="1" type="ORF">UFOVP120_30</name>
</gene>
<reference evidence="1" key="1">
    <citation type="submission" date="2020-04" db="EMBL/GenBank/DDBJ databases">
        <authorList>
            <person name="Chiriac C."/>
            <person name="Salcher M."/>
            <person name="Ghai R."/>
            <person name="Kavagutti S V."/>
        </authorList>
    </citation>
    <scope>NUCLEOTIDE SEQUENCE</scope>
</reference>
<dbReference type="EMBL" id="LR796242">
    <property type="protein sequence ID" value="CAB4130763.1"/>
    <property type="molecule type" value="Genomic_DNA"/>
</dbReference>
<evidence type="ECO:0000313" key="1">
    <source>
        <dbReference type="EMBL" id="CAB4130763.1"/>
    </source>
</evidence>
<accession>A0A6J5LBN6</accession>
<organism evidence="1">
    <name type="scientific">uncultured Caudovirales phage</name>
    <dbReference type="NCBI Taxonomy" id="2100421"/>
    <lineage>
        <taxon>Viruses</taxon>
        <taxon>Duplodnaviria</taxon>
        <taxon>Heunggongvirae</taxon>
        <taxon>Uroviricota</taxon>
        <taxon>Caudoviricetes</taxon>
        <taxon>Peduoviridae</taxon>
        <taxon>Maltschvirus</taxon>
        <taxon>Maltschvirus maltsch</taxon>
    </lineage>
</organism>
<sequence>MTASNTVAAAEVYFAAKEQFDAAENVLKAAKKDVADILGGYGFLEGETADLEVALQSRKTINEKMLLALGLTQAQIDGCKVEGEAYKVFRIKAKKANKIKKAA</sequence>
<name>A0A6J5LBN6_9CAUD</name>
<proteinExistence type="predicted"/>
<protein>
    <submittedName>
        <fullName evidence="1">Uncharacterized protein</fullName>
    </submittedName>
</protein>